<dbReference type="InterPro" id="IPR036721">
    <property type="entry name" value="RCK_C_sf"/>
</dbReference>
<dbReference type="InterPro" id="IPR010420">
    <property type="entry name" value="CASTOR/POLLUX/SYM8_dom"/>
</dbReference>
<dbReference type="PANTHER" id="PTHR31563:SF10">
    <property type="entry name" value="ION CHANNEL POLLUX-RELATED"/>
    <property type="match status" value="1"/>
</dbReference>
<comment type="similarity">
    <text evidence="2">Belongs to the castor/pollux (TC 1.A.1.23) family.</text>
</comment>
<evidence type="ECO:0000256" key="9">
    <source>
        <dbReference type="SAM" id="Phobius"/>
    </source>
</evidence>
<feature type="domain" description="RCK C-terminal" evidence="11">
    <location>
        <begin position="284"/>
        <end position="369"/>
    </location>
</feature>
<organism evidence="12 13">
    <name type="scientific">Streptomyces rameus</name>
    <dbReference type="NCBI Taxonomy" id="68261"/>
    <lineage>
        <taxon>Bacteria</taxon>
        <taxon>Bacillati</taxon>
        <taxon>Actinomycetota</taxon>
        <taxon>Actinomycetes</taxon>
        <taxon>Kitasatosporales</taxon>
        <taxon>Streptomycetaceae</taxon>
        <taxon>Streptomyces</taxon>
    </lineage>
</organism>
<feature type="transmembrane region" description="Helical" evidence="9">
    <location>
        <begin position="85"/>
        <end position="111"/>
    </location>
</feature>
<feature type="compositionally biased region" description="Basic and acidic residues" evidence="8">
    <location>
        <begin position="637"/>
        <end position="651"/>
    </location>
</feature>
<comment type="caution">
    <text evidence="12">The sequence shown here is derived from an EMBL/GenBank/DDBJ whole genome shotgun (WGS) entry which is preliminary data.</text>
</comment>
<evidence type="ECO:0000256" key="7">
    <source>
        <dbReference type="ARBA" id="ARBA00023136"/>
    </source>
</evidence>
<keyword evidence="7 9" id="KW-0472">Membrane</keyword>
<evidence type="ECO:0000256" key="2">
    <source>
        <dbReference type="ARBA" id="ARBA00008577"/>
    </source>
</evidence>
<dbReference type="EMBL" id="BAAAVM010000136">
    <property type="protein sequence ID" value="GAA2779494.1"/>
    <property type="molecule type" value="Genomic_DNA"/>
</dbReference>
<evidence type="ECO:0000313" key="12">
    <source>
        <dbReference type="EMBL" id="GAA2779494.1"/>
    </source>
</evidence>
<dbReference type="InterPro" id="IPR044849">
    <property type="entry name" value="CASTOR/POLLUX/SYM8-like"/>
</dbReference>
<dbReference type="Pfam" id="PF06241">
    <property type="entry name" value="Castor_Poll_mid"/>
    <property type="match status" value="1"/>
</dbReference>
<reference evidence="12 13" key="1">
    <citation type="journal article" date="2019" name="Int. J. Syst. Evol. Microbiol.">
        <title>The Global Catalogue of Microorganisms (GCM) 10K type strain sequencing project: providing services to taxonomists for standard genome sequencing and annotation.</title>
        <authorList>
            <consortium name="The Broad Institute Genomics Platform"/>
            <consortium name="The Broad Institute Genome Sequencing Center for Infectious Disease"/>
            <person name="Wu L."/>
            <person name="Ma J."/>
        </authorList>
    </citation>
    <scope>NUCLEOTIDE SEQUENCE [LARGE SCALE GENOMIC DNA]</scope>
    <source>
        <strain evidence="12 13">JCM 11574</strain>
    </source>
</reference>
<sequence length="664" mass="70098">MRGCRRSSLRDRARYVFDRRLARSTGRLLFWLALSCLAVVVPVSTLLVWMDPNAPRTLSGRLTAVWRVSAETLRLGVATGAPLRMLLSVVLGLVALLCVSTLVGVITTGLGERLAELRRGRSTVLERDHAVVLGWSEQVFTVVAELVAAQLSSGRGVVAVLADRDTTEMERALAATLGAGRARLVCRTGSLTDPGALALVAPASAGSVLVLPAEDTDADPEVVRVLLALRSLTGAQDGPPVVAAVRDGRYLPAARLAAGARGVVLETDLTTARLLVQSARRPGLPAVLRDLLDVAGAEFHVVAVGELVGLTFAEAALRFESVCVVGFLRADGRPCLTPEPGTVLGAGDRLVVVAHDGTARPPVDRRRHVDPAAMAPLVPVPGEPVRVLLLGWNRRAPLIVDILRRTARPGSVLDVVTGPDDQVVRTPPEDLPATGRLTVTHRVGDLARPETLRTVDTRGYDSVIVLGPDGAAGSGRPDDRTLLTLLVLRAREEETGCALPVVAELCDHRSRALAPLGARSDAVVRGELTALLMAQISLDPTLAPVFEEVFAARGGALDLRPAGRYVLPGREASFATVAASALRHGDCAIGYRAYDPGGVRGDDGIRLCPDKSERRVWAAQDAVVVVSAAPGAFDAGGDGRDALPRMRRDPDGSDSSTNGPQEHR</sequence>
<evidence type="ECO:0000256" key="4">
    <source>
        <dbReference type="ARBA" id="ARBA00022692"/>
    </source>
</evidence>
<keyword evidence="6" id="KW-0406">Ion transport</keyword>
<dbReference type="PROSITE" id="PS51202">
    <property type="entry name" value="RCK_C"/>
    <property type="match status" value="1"/>
</dbReference>
<dbReference type="SUPFAM" id="SSF116726">
    <property type="entry name" value="TrkA C-terminal domain-like"/>
    <property type="match status" value="1"/>
</dbReference>
<evidence type="ECO:0000313" key="13">
    <source>
        <dbReference type="Proteomes" id="UP001500893"/>
    </source>
</evidence>
<keyword evidence="4 9" id="KW-0812">Transmembrane</keyword>
<evidence type="ECO:0000256" key="3">
    <source>
        <dbReference type="ARBA" id="ARBA00022448"/>
    </source>
</evidence>
<feature type="domain" description="RCK N-terminal" evidence="10">
    <location>
        <begin position="127"/>
        <end position="264"/>
    </location>
</feature>
<comment type="subcellular location">
    <subcellularLocation>
        <location evidence="1">Endomembrane system</location>
        <topology evidence="1">Multi-pass membrane protein</topology>
    </subcellularLocation>
</comment>
<dbReference type="Gene3D" id="3.40.50.720">
    <property type="entry name" value="NAD(P)-binding Rossmann-like Domain"/>
    <property type="match status" value="2"/>
</dbReference>
<feature type="region of interest" description="Disordered" evidence="8">
    <location>
        <begin position="633"/>
        <end position="664"/>
    </location>
</feature>
<accession>A0ABN3V612</accession>
<protein>
    <submittedName>
        <fullName evidence="12">Lipoprotein</fullName>
    </submittedName>
</protein>
<evidence type="ECO:0000256" key="5">
    <source>
        <dbReference type="ARBA" id="ARBA00022989"/>
    </source>
</evidence>
<feature type="transmembrane region" description="Helical" evidence="9">
    <location>
        <begin position="28"/>
        <end position="50"/>
    </location>
</feature>
<feature type="compositionally biased region" description="Polar residues" evidence="8">
    <location>
        <begin position="653"/>
        <end position="664"/>
    </location>
</feature>
<name>A0ABN3V612_9ACTN</name>
<evidence type="ECO:0000256" key="1">
    <source>
        <dbReference type="ARBA" id="ARBA00004127"/>
    </source>
</evidence>
<keyword evidence="3" id="KW-0813">Transport</keyword>
<proteinExistence type="inferred from homology"/>
<keyword evidence="13" id="KW-1185">Reference proteome</keyword>
<gene>
    <name evidence="12" type="ORF">GCM10010521_68270</name>
</gene>
<dbReference type="PROSITE" id="PS51201">
    <property type="entry name" value="RCK_N"/>
    <property type="match status" value="1"/>
</dbReference>
<dbReference type="PANTHER" id="PTHR31563">
    <property type="entry name" value="ION CHANNEL POLLUX-RELATED"/>
    <property type="match status" value="1"/>
</dbReference>
<evidence type="ECO:0000259" key="11">
    <source>
        <dbReference type="PROSITE" id="PS51202"/>
    </source>
</evidence>
<keyword evidence="5 9" id="KW-1133">Transmembrane helix</keyword>
<keyword evidence="12" id="KW-0449">Lipoprotein</keyword>
<dbReference type="InterPro" id="IPR003148">
    <property type="entry name" value="RCK_N"/>
</dbReference>
<evidence type="ECO:0000259" key="10">
    <source>
        <dbReference type="PROSITE" id="PS51201"/>
    </source>
</evidence>
<dbReference type="InterPro" id="IPR006037">
    <property type="entry name" value="RCK_C"/>
</dbReference>
<evidence type="ECO:0000256" key="6">
    <source>
        <dbReference type="ARBA" id="ARBA00023065"/>
    </source>
</evidence>
<evidence type="ECO:0000256" key="8">
    <source>
        <dbReference type="SAM" id="MobiDB-lite"/>
    </source>
</evidence>
<dbReference type="Proteomes" id="UP001500893">
    <property type="component" value="Unassembled WGS sequence"/>
</dbReference>